<dbReference type="EMBL" id="LSYV01000014">
    <property type="protein sequence ID" value="KXZ51314.1"/>
    <property type="molecule type" value="Genomic_DNA"/>
</dbReference>
<keyword evidence="2" id="KW-1185">Reference proteome</keyword>
<sequence>MRRASAATGYPAAKLRPWPTEAGGGGAWELRHPGGATQLFVDPADVVNDVRGWVKHAVLAAGADQRTSTSAPPAPPLVITGRAMAGASEMLRSLLGHLVAWARQDEVPVRASALQDAKVLRAKSVSRDNAGELGEGILSLLHAVEAPVLVLWDEVEHLLLPPRVRGDEVYEGGWRHIRDTFMKRLLLNGPRSVLWCITGSGLAHTWIGHVSMPNNGFMPETGAYTVDLAATHSPSHMSLVWGQLVRLYDELRVELDPSLLRLCPPSAALLTTLVEQRLNTLARNQGAEDFAREYTKWHIAHEFRVEMAAGLARAPPAQRLAMLDMAFWGVGARVGKYLSPGLRRFLEPHVEKTDDGRWYLRSTAHRQALRFLIRKDGSMWRRLGEEFSAPLEELDAGWVLMRLGQTADYLFGHLARRRWEGKQLPAGALQFKNKLQAMSDEIANKLVHTAASRHAIAAGGGGAMCTRELWAEQPWFERALQSRWNSHYRDWFNHDDHSRELDSHLAMLVFYLRLSSNRLARMELGKAEAREGREEEAGAPEDCWYLREVITALPSVLGQPLDDFIGTVQEGLRPLSSHTVEDAVEASSQE</sequence>
<dbReference type="Proteomes" id="UP000075714">
    <property type="component" value="Unassembled WGS sequence"/>
</dbReference>
<name>A0A150GND5_GONPE</name>
<organism evidence="1 2">
    <name type="scientific">Gonium pectorale</name>
    <name type="common">Green alga</name>
    <dbReference type="NCBI Taxonomy" id="33097"/>
    <lineage>
        <taxon>Eukaryota</taxon>
        <taxon>Viridiplantae</taxon>
        <taxon>Chlorophyta</taxon>
        <taxon>core chlorophytes</taxon>
        <taxon>Chlorophyceae</taxon>
        <taxon>CS clade</taxon>
        <taxon>Chlamydomonadales</taxon>
        <taxon>Volvocaceae</taxon>
        <taxon>Gonium</taxon>
    </lineage>
</organism>
<reference evidence="2" key="1">
    <citation type="journal article" date="2016" name="Nat. Commun.">
        <title>The Gonium pectorale genome demonstrates co-option of cell cycle regulation during the evolution of multicellularity.</title>
        <authorList>
            <person name="Hanschen E.R."/>
            <person name="Marriage T.N."/>
            <person name="Ferris P.J."/>
            <person name="Hamaji T."/>
            <person name="Toyoda A."/>
            <person name="Fujiyama A."/>
            <person name="Neme R."/>
            <person name="Noguchi H."/>
            <person name="Minakuchi Y."/>
            <person name="Suzuki M."/>
            <person name="Kawai-Toyooka H."/>
            <person name="Smith D.R."/>
            <person name="Sparks H."/>
            <person name="Anderson J."/>
            <person name="Bakaric R."/>
            <person name="Luria V."/>
            <person name="Karger A."/>
            <person name="Kirschner M.W."/>
            <person name="Durand P.M."/>
            <person name="Michod R.E."/>
            <person name="Nozaki H."/>
            <person name="Olson B.J."/>
        </authorList>
    </citation>
    <scope>NUCLEOTIDE SEQUENCE [LARGE SCALE GENOMIC DNA]</scope>
    <source>
        <strain evidence="2">NIES-2863</strain>
    </source>
</reference>
<proteinExistence type="predicted"/>
<dbReference type="AlphaFoldDB" id="A0A150GND5"/>
<evidence type="ECO:0000313" key="1">
    <source>
        <dbReference type="EMBL" id="KXZ51314.1"/>
    </source>
</evidence>
<comment type="caution">
    <text evidence="1">The sequence shown here is derived from an EMBL/GenBank/DDBJ whole genome shotgun (WGS) entry which is preliminary data.</text>
</comment>
<protein>
    <submittedName>
        <fullName evidence="1">Uncharacterized protein</fullName>
    </submittedName>
</protein>
<evidence type="ECO:0000313" key="2">
    <source>
        <dbReference type="Proteomes" id="UP000075714"/>
    </source>
</evidence>
<gene>
    <name evidence="1" type="ORF">GPECTOR_13g801</name>
</gene>
<accession>A0A150GND5</accession>
<dbReference type="OrthoDB" id="537650at2759"/>